<dbReference type="AlphaFoldDB" id="A0A1R2CNC6"/>
<feature type="compositionally biased region" description="Basic and acidic residues" evidence="1">
    <location>
        <begin position="207"/>
        <end position="219"/>
    </location>
</feature>
<keyword evidence="3" id="KW-1185">Reference proteome</keyword>
<evidence type="ECO:0000313" key="2">
    <source>
        <dbReference type="EMBL" id="OMJ90465.1"/>
    </source>
</evidence>
<accession>A0A1R2CNC6</accession>
<reference evidence="2 3" key="1">
    <citation type="submission" date="2016-11" db="EMBL/GenBank/DDBJ databases">
        <title>The macronuclear genome of Stentor coeruleus: a giant cell with tiny introns.</title>
        <authorList>
            <person name="Slabodnick M."/>
            <person name="Ruby J.G."/>
            <person name="Reiff S.B."/>
            <person name="Swart E.C."/>
            <person name="Gosai S."/>
            <person name="Prabakaran S."/>
            <person name="Witkowska E."/>
            <person name="Larue G.E."/>
            <person name="Fisher S."/>
            <person name="Freeman R.M."/>
            <person name="Gunawardena J."/>
            <person name="Chu W."/>
            <person name="Stover N.A."/>
            <person name="Gregory B.D."/>
            <person name="Nowacki M."/>
            <person name="Derisi J."/>
            <person name="Roy S.W."/>
            <person name="Marshall W.F."/>
            <person name="Sood P."/>
        </authorList>
    </citation>
    <scope>NUCLEOTIDE SEQUENCE [LARGE SCALE GENOMIC DNA]</scope>
    <source>
        <strain evidence="2">WM001</strain>
    </source>
</reference>
<proteinExistence type="predicted"/>
<feature type="region of interest" description="Disordered" evidence="1">
    <location>
        <begin position="199"/>
        <end position="220"/>
    </location>
</feature>
<feature type="compositionally biased region" description="Basic and acidic residues" evidence="1">
    <location>
        <begin position="166"/>
        <end position="178"/>
    </location>
</feature>
<organism evidence="2 3">
    <name type="scientific">Stentor coeruleus</name>
    <dbReference type="NCBI Taxonomy" id="5963"/>
    <lineage>
        <taxon>Eukaryota</taxon>
        <taxon>Sar</taxon>
        <taxon>Alveolata</taxon>
        <taxon>Ciliophora</taxon>
        <taxon>Postciliodesmatophora</taxon>
        <taxon>Heterotrichea</taxon>
        <taxon>Heterotrichida</taxon>
        <taxon>Stentoridae</taxon>
        <taxon>Stentor</taxon>
    </lineage>
</organism>
<protein>
    <submittedName>
        <fullName evidence="2">Uncharacterized protein</fullName>
    </submittedName>
</protein>
<dbReference type="EMBL" id="MPUH01000102">
    <property type="protein sequence ID" value="OMJ90465.1"/>
    <property type="molecule type" value="Genomic_DNA"/>
</dbReference>
<feature type="region of interest" description="Disordered" evidence="1">
    <location>
        <begin position="1"/>
        <end position="24"/>
    </location>
</feature>
<evidence type="ECO:0000313" key="3">
    <source>
        <dbReference type="Proteomes" id="UP000187209"/>
    </source>
</evidence>
<dbReference type="Proteomes" id="UP000187209">
    <property type="component" value="Unassembled WGS sequence"/>
</dbReference>
<feature type="region of interest" description="Disordered" evidence="1">
    <location>
        <begin position="151"/>
        <end position="178"/>
    </location>
</feature>
<name>A0A1R2CNC6_9CILI</name>
<evidence type="ECO:0000256" key="1">
    <source>
        <dbReference type="SAM" id="MobiDB-lite"/>
    </source>
</evidence>
<comment type="caution">
    <text evidence="2">The sequence shown here is derived from an EMBL/GenBank/DDBJ whole genome shotgun (WGS) entry which is preliminary data.</text>
</comment>
<sequence length="345" mass="38902">MDPTSESNQENLEEIPQGLKTPSRVQQSNENLISELSLSPVVHISLKNPTNDPTMKKSTSLGQTYIIESLNERQLLLETKLTNKRIACKANAIGQMRQAPEINNVSKKLGEAKNKSTIPVSLMKSDKNTSKIDPDYNDSPMMQGIIKKNIPSKSEDTKSPRHKMGKINEEAKEPEVKVVTRPSLEEVLGSPLPVDIFKNIKSPGTKSESKPEDPNKPLVERSMNWKAKVDKKKAQWRQEKDKKIMQSCTFKPQLIPKPDPLANKTNTQTLNQNAKTNKKALSMKSLSPSAFTKYITDVDLYPCEYSQLSPTNFTIRHSIGFNITDFMAKAKPMANYQNFDEELRE</sequence>
<gene>
    <name evidence="2" type="ORF">SteCoe_7167</name>
</gene>
<feature type="compositionally biased region" description="Polar residues" evidence="1">
    <location>
        <begin position="1"/>
        <end position="10"/>
    </location>
</feature>